<evidence type="ECO:0000256" key="20">
    <source>
        <dbReference type="SAM" id="Phobius"/>
    </source>
</evidence>
<feature type="transmembrane region" description="Helical" evidence="20">
    <location>
        <begin position="680"/>
        <end position="700"/>
    </location>
</feature>
<feature type="domain" description="C2H2-type" evidence="22">
    <location>
        <begin position="578"/>
        <end position="605"/>
    </location>
</feature>
<reference evidence="25 26" key="2">
    <citation type="submission" date="2025-05" db="UniProtKB">
        <authorList>
            <consortium name="RefSeq"/>
        </authorList>
    </citation>
    <scope>IDENTIFICATION</scope>
    <source>
        <tissue evidence="25 26">Tongue muscle</tissue>
    </source>
</reference>
<dbReference type="Gene3D" id="3.30.160.60">
    <property type="entry name" value="Classic Zinc Finger"/>
    <property type="match status" value="1"/>
</dbReference>
<keyword evidence="5 20" id="KW-1133">Transmembrane helix</keyword>
<evidence type="ECO:0000313" key="43">
    <source>
        <dbReference type="RefSeq" id="XP_070322091.1"/>
    </source>
</evidence>
<dbReference type="RefSeq" id="XP_070322084.1">
    <property type="nucleotide sequence ID" value="XM_070465983.1"/>
</dbReference>
<evidence type="ECO:0000256" key="18">
    <source>
        <dbReference type="RuleBase" id="RU000688"/>
    </source>
</evidence>
<dbReference type="PROSITE" id="PS50262">
    <property type="entry name" value="G_PROTEIN_RECEP_F1_2"/>
    <property type="match status" value="1"/>
</dbReference>
<evidence type="ECO:0000256" key="10">
    <source>
        <dbReference type="ARBA" id="ARBA00023170"/>
    </source>
</evidence>
<dbReference type="RefSeq" id="XP_070322073.1">
    <property type="nucleotide sequence ID" value="XM_070465972.1"/>
</dbReference>
<dbReference type="PANTHER" id="PTHR24248">
    <property type="entry name" value="ADRENERGIC RECEPTOR-RELATED G-PROTEIN COUPLED RECEPTOR"/>
    <property type="match status" value="1"/>
</dbReference>
<evidence type="ECO:0000313" key="38">
    <source>
        <dbReference type="RefSeq" id="XP_070322085.1"/>
    </source>
</evidence>
<dbReference type="RefSeq" id="XP_070322074.1">
    <property type="nucleotide sequence ID" value="XM_070465973.1"/>
</dbReference>
<dbReference type="Gene3D" id="1.20.1070.10">
    <property type="entry name" value="Rhodopsin 7-helix transmembrane proteins"/>
    <property type="match status" value="1"/>
</dbReference>
<dbReference type="GeneID" id="110147297"/>
<feature type="compositionally biased region" description="Basic and acidic residues" evidence="19">
    <location>
        <begin position="1"/>
        <end position="17"/>
    </location>
</feature>
<evidence type="ECO:0000256" key="1">
    <source>
        <dbReference type="ARBA" id="ARBA00004651"/>
    </source>
</evidence>
<dbReference type="PROSITE" id="PS50097">
    <property type="entry name" value="BTB"/>
    <property type="match status" value="1"/>
</dbReference>
<feature type="compositionally biased region" description="Acidic residues" evidence="19">
    <location>
        <begin position="354"/>
        <end position="367"/>
    </location>
</feature>
<keyword evidence="24" id="KW-1185">Reference proteome</keyword>
<dbReference type="RefSeq" id="XP_070322078.1">
    <property type="nucleotide sequence ID" value="XM_070465977.1"/>
</dbReference>
<dbReference type="RefSeq" id="XP_070322092.1">
    <property type="nucleotide sequence ID" value="XM_070465991.1"/>
</dbReference>
<accession>A0ABM4I2R0</accession>
<evidence type="ECO:0000256" key="14">
    <source>
        <dbReference type="ARBA" id="ARBA00025000"/>
    </source>
</evidence>
<dbReference type="PROSITE" id="PS00028">
    <property type="entry name" value="ZINC_FINGER_C2H2_1"/>
    <property type="match status" value="1"/>
</dbReference>
<feature type="region of interest" description="Disordered" evidence="19">
    <location>
        <begin position="554"/>
        <end position="575"/>
    </location>
</feature>
<feature type="compositionally biased region" description="Polar residues" evidence="19">
    <location>
        <begin position="206"/>
        <end position="235"/>
    </location>
</feature>
<dbReference type="RefSeq" id="XP_070322093.1">
    <property type="nucleotide sequence ID" value="XM_070465992.1"/>
</dbReference>
<evidence type="ECO:0000256" key="8">
    <source>
        <dbReference type="ARBA" id="ARBA00023139"/>
    </source>
</evidence>
<feature type="transmembrane region" description="Helical" evidence="20">
    <location>
        <begin position="720"/>
        <end position="742"/>
    </location>
</feature>
<evidence type="ECO:0000259" key="21">
    <source>
        <dbReference type="PROSITE" id="PS50097"/>
    </source>
</evidence>
<evidence type="ECO:0000313" key="42">
    <source>
        <dbReference type="RefSeq" id="XP_070322090.1"/>
    </source>
</evidence>
<evidence type="ECO:0000313" key="44">
    <source>
        <dbReference type="RefSeq" id="XP_070322092.1"/>
    </source>
</evidence>
<proteinExistence type="inferred from homology"/>
<keyword evidence="17" id="KW-0863">Zinc-finger</keyword>
<evidence type="ECO:0000313" key="25">
    <source>
        <dbReference type="RefSeq" id="XP_070322070.1"/>
    </source>
</evidence>
<evidence type="ECO:0000313" key="47">
    <source>
        <dbReference type="RefSeq" id="XP_070322095.1"/>
    </source>
</evidence>
<evidence type="ECO:0000256" key="2">
    <source>
        <dbReference type="ARBA" id="ARBA00016167"/>
    </source>
</evidence>
<evidence type="ECO:0000313" key="34">
    <source>
        <dbReference type="RefSeq" id="XP_070322080.1"/>
    </source>
</evidence>
<keyword evidence="17" id="KW-0479">Metal-binding</keyword>
<dbReference type="SMART" id="SM00355">
    <property type="entry name" value="ZnF_C2H2"/>
    <property type="match status" value="1"/>
</dbReference>
<dbReference type="PRINTS" id="PR00237">
    <property type="entry name" value="GPCRRHODOPSN"/>
</dbReference>
<dbReference type="PANTHER" id="PTHR24248:SF154">
    <property type="entry name" value="D(3) DOPAMINE RECEPTOR"/>
    <property type="match status" value="1"/>
</dbReference>
<evidence type="ECO:0000313" key="26">
    <source>
        <dbReference type="RefSeq" id="XP_070322072.1"/>
    </source>
</evidence>
<dbReference type="RefSeq" id="XP_070322070.1">
    <property type="nucleotide sequence ID" value="XM_070465969.1"/>
</dbReference>
<feature type="region of interest" description="Disordered" evidence="19">
    <location>
        <begin position="1"/>
        <end position="30"/>
    </location>
</feature>
<dbReference type="RefSeq" id="XP_070322090.1">
    <property type="nucleotide sequence ID" value="XM_070465989.1"/>
</dbReference>
<keyword evidence="13" id="KW-0449">Lipoprotein</keyword>
<dbReference type="SUPFAM" id="SSF57667">
    <property type="entry name" value="beta-beta-alpha zinc fingers"/>
    <property type="match status" value="1"/>
</dbReference>
<sequence length="1060" mass="116266">MLERKKPKTAENQKASEENEITQPGGSSAKPGLPCLNFEAVLSPGSALIHSTHSLTNSHAHTGSSDCDISCKGMTERIHSINLHNFSNSVLETLNEQRNRGHFCDVTVRIHGSMLRAHRCVLAAGSPFFQDKLLLGYSDIEIPSVVSVQSVQKLIDFMYSGVLRVSQSEALQILTAASILQIKTVIDECTRIVSQNVGDVFPGIQDSGQDTPRGTPESGTSGQSSDTESGYLQSHPQHSVDRIYSALYACSMQNGSGERSFYSGAVVSHHETALGLPRDHHIEDPSWITRIHERSQQMERYLSTTPETTHCRKQPRPVRIQTLVGNIHIKQEMEDDYDYYGQQRVQILERNESEECTEDTDQAEGTESEPKGESFDSGVSSSIGTEPDSVEQQFGPGAARDSQAEPAQPEQAAEAPAEGAPQPHQLETGASSPERSNEVEMDNTVITVSNSSDKSVLQQPSVNTSIGQPLPSTQLYLRQTETLTSNLRMPLTLTSNTQVIGTAGNTYLPALFTTQPAGSGPKPFLFSLPQPLAGQQTQFVTVSQPGLSTFTAQLPAPQPLAPSAGHSTASGQGEKKPYECTLCNKTFTAKQNYVKHMFVHTGNAWGLPCSLQAMAPLNQLGSHINSTCAAENSTGAGRARPHAYYALSYCALILAIIFGNGLVCVAVLKERALQTTTNYLVVSLAIADLLVATLVMPWVVYLEVTGGVWNFSRVCCNVFVTLDVMMCTASILNLCAISIDRYTAVVMPVHYQQGTGQSSCRRVALMITAVWVLSFAVSCPLLFGFNTTGDPSICSISNPDFVLYSSVVSFYLPFGVTVLVYARIYVVLRQRRRKRILTRQNSQCLSIRPGFPQQSACLQLHPIRQFSIRARFPSDATRKMEHSEDKQYPQNCQDPLLLHLQPLSPGQTQVELKRYYSICQDTALGTPGFQEAEGDLKRGGRTQNSLSPTMAPKLSLEVRKLSNGRLSTSLRLGPLQPRAVPLREKKATQMLVIVLGTFIVCWLPFFLTHVLNTHCRACHVSPQLYSATTWLGYVNSALNPVIYTTFNMEFRKAFLKILSC</sequence>
<evidence type="ECO:0000256" key="16">
    <source>
        <dbReference type="ARBA" id="ARBA00046686"/>
    </source>
</evidence>
<evidence type="ECO:0000313" key="33">
    <source>
        <dbReference type="RefSeq" id="XP_070322079.1"/>
    </source>
</evidence>
<evidence type="ECO:0000313" key="40">
    <source>
        <dbReference type="RefSeq" id="XP_070322087.1"/>
    </source>
</evidence>
<dbReference type="Proteomes" id="UP001652640">
    <property type="component" value="Chromosome 4"/>
</dbReference>
<evidence type="ECO:0000256" key="13">
    <source>
        <dbReference type="ARBA" id="ARBA00023288"/>
    </source>
</evidence>
<keyword evidence="7 20" id="KW-0472">Membrane</keyword>
<keyword evidence="6 18" id="KW-0297">G-protein coupled receptor</keyword>
<evidence type="ECO:0000313" key="32">
    <source>
        <dbReference type="RefSeq" id="XP_070322078.1"/>
    </source>
</evidence>
<evidence type="ECO:0000256" key="19">
    <source>
        <dbReference type="SAM" id="MobiDB-lite"/>
    </source>
</evidence>
<dbReference type="InterPro" id="IPR000276">
    <property type="entry name" value="GPCR_Rhodpsn"/>
</dbReference>
<keyword evidence="3" id="KW-1003">Cell membrane</keyword>
<dbReference type="RefSeq" id="XP_070322075.1">
    <property type="nucleotide sequence ID" value="XM_070465974.1"/>
</dbReference>
<dbReference type="InterPro" id="IPR017452">
    <property type="entry name" value="GPCR_Rhodpsn_7TM"/>
</dbReference>
<feature type="transmembrane region" description="Helical" evidence="20">
    <location>
        <begin position="803"/>
        <end position="826"/>
    </location>
</feature>
<evidence type="ECO:0000313" key="39">
    <source>
        <dbReference type="RefSeq" id="XP_070322086.1"/>
    </source>
</evidence>
<keyword evidence="8" id="KW-0564">Palmitate</keyword>
<dbReference type="Gene3D" id="3.30.710.10">
    <property type="entry name" value="Potassium Channel Kv1.1, Chain A"/>
    <property type="match status" value="1"/>
</dbReference>
<evidence type="ECO:0000256" key="7">
    <source>
        <dbReference type="ARBA" id="ARBA00023136"/>
    </source>
</evidence>
<feature type="region of interest" description="Disordered" evidence="19">
    <location>
        <begin position="350"/>
        <end position="438"/>
    </location>
</feature>
<dbReference type="RefSeq" id="XP_070322085.1">
    <property type="nucleotide sequence ID" value="XM_070465984.1"/>
</dbReference>
<feature type="domain" description="G-protein coupled receptors family 1 profile" evidence="23">
    <location>
        <begin position="659"/>
        <end position="1043"/>
    </location>
</feature>
<evidence type="ECO:0000256" key="3">
    <source>
        <dbReference type="ARBA" id="ARBA00022475"/>
    </source>
</evidence>
<dbReference type="RefSeq" id="XP_070322080.1">
    <property type="nucleotide sequence ID" value="XM_070465979.1"/>
</dbReference>
<reference evidence="24" key="1">
    <citation type="journal article" date="2022" name="J. Hered.">
        <title>A De Novo Chromosome-Level Genome Assembly of the White-Tailed Deer, Odocoileus Virginianus.</title>
        <authorList>
            <person name="London E.W."/>
            <person name="Roca A.L."/>
            <person name="Novakofski J.E."/>
            <person name="Mateus-Pinilla N.E."/>
        </authorList>
    </citation>
    <scope>NUCLEOTIDE SEQUENCE [LARGE SCALE GENOMIC DNA]</scope>
</reference>
<keyword evidence="12 18" id="KW-0807">Transducer</keyword>
<evidence type="ECO:0000256" key="9">
    <source>
        <dbReference type="ARBA" id="ARBA00023157"/>
    </source>
</evidence>
<evidence type="ECO:0000256" key="5">
    <source>
        <dbReference type="ARBA" id="ARBA00022989"/>
    </source>
</evidence>
<dbReference type="PRINTS" id="PR00568">
    <property type="entry name" value="DOPAMINED3R"/>
</dbReference>
<dbReference type="RefSeq" id="XP_070322076.1">
    <property type="nucleotide sequence ID" value="XM_070465975.1"/>
</dbReference>
<dbReference type="Pfam" id="PF00651">
    <property type="entry name" value="BTB"/>
    <property type="match status" value="1"/>
</dbReference>
<evidence type="ECO:0000313" key="41">
    <source>
        <dbReference type="RefSeq" id="XP_070322089.1"/>
    </source>
</evidence>
<evidence type="ECO:0000259" key="22">
    <source>
        <dbReference type="PROSITE" id="PS50157"/>
    </source>
</evidence>
<dbReference type="RefSeq" id="XP_070322072.1">
    <property type="nucleotide sequence ID" value="XM_070465971.1"/>
</dbReference>
<comment type="function">
    <text evidence="14">Dopamine receptor whose activity is mediated by G proteins which inhibit adenylyl cyclase. Promotes cell proliferation.</text>
</comment>
<keyword evidence="11" id="KW-0325">Glycoprotein</keyword>
<gene>
    <name evidence="25 26 27 28 29 30 31 32 33 34 35 36 37 38 39 40 41 42 43 44 45 46 47" type="primary">ZBTB20</name>
</gene>
<evidence type="ECO:0000313" key="36">
    <source>
        <dbReference type="RefSeq" id="XP_070322083.1"/>
    </source>
</evidence>
<evidence type="ECO:0000256" key="17">
    <source>
        <dbReference type="PROSITE-ProRule" id="PRU00042"/>
    </source>
</evidence>
<dbReference type="InterPro" id="IPR036236">
    <property type="entry name" value="Znf_C2H2_sf"/>
</dbReference>
<dbReference type="SMART" id="SM00225">
    <property type="entry name" value="BTB"/>
    <property type="match status" value="1"/>
</dbReference>
<evidence type="ECO:0000313" key="28">
    <source>
        <dbReference type="RefSeq" id="XP_070322074.1"/>
    </source>
</evidence>
<dbReference type="InterPro" id="IPR001620">
    <property type="entry name" value="Dopamine_D3_rcpt"/>
</dbReference>
<evidence type="ECO:0000256" key="15">
    <source>
        <dbReference type="ARBA" id="ARBA00029573"/>
    </source>
</evidence>
<feature type="compositionally biased region" description="Low complexity" evidence="19">
    <location>
        <begin position="404"/>
        <end position="423"/>
    </location>
</feature>
<protein>
    <recommendedName>
        <fullName evidence="2">D(3) dopamine receptor</fullName>
    </recommendedName>
    <alternativeName>
        <fullName evidence="15">Dopamine D3 receptor</fullName>
    </alternativeName>
</protein>
<dbReference type="RefSeq" id="XP_070322089.1">
    <property type="nucleotide sequence ID" value="XM_070465988.1"/>
</dbReference>
<dbReference type="CDD" id="cd18208">
    <property type="entry name" value="BTB_POZ_ZBTB20_DPZF"/>
    <property type="match status" value="1"/>
</dbReference>
<evidence type="ECO:0000313" key="30">
    <source>
        <dbReference type="RefSeq" id="XP_070322076.1"/>
    </source>
</evidence>
<feature type="transmembrane region" description="Helical" evidence="20">
    <location>
        <begin position="643"/>
        <end position="668"/>
    </location>
</feature>
<feature type="region of interest" description="Disordered" evidence="19">
    <location>
        <begin position="203"/>
        <end position="235"/>
    </location>
</feature>
<evidence type="ECO:0000313" key="35">
    <source>
        <dbReference type="RefSeq" id="XP_070322081.1"/>
    </source>
</evidence>
<comment type="subcellular location">
    <subcellularLocation>
        <location evidence="1">Cell membrane</location>
        <topology evidence="1">Multi-pass membrane protein</topology>
    </subcellularLocation>
</comment>
<keyword evidence="9" id="KW-1015">Disulfide bond</keyword>
<dbReference type="Pfam" id="PF00001">
    <property type="entry name" value="7tm_1"/>
    <property type="match status" value="1"/>
</dbReference>
<dbReference type="RefSeq" id="XP_070322086.1">
    <property type="nucleotide sequence ID" value="XM_070465985.1"/>
</dbReference>
<dbReference type="PROSITE" id="PS50157">
    <property type="entry name" value="ZINC_FINGER_C2H2_2"/>
    <property type="match status" value="1"/>
</dbReference>
<feature type="transmembrane region" description="Helical" evidence="20">
    <location>
        <begin position="991"/>
        <end position="1011"/>
    </location>
</feature>
<evidence type="ECO:0000313" key="24">
    <source>
        <dbReference type="Proteomes" id="UP001652640"/>
    </source>
</evidence>
<dbReference type="RefSeq" id="XP_070322091.1">
    <property type="nucleotide sequence ID" value="XM_070465990.1"/>
</dbReference>
<evidence type="ECO:0000313" key="29">
    <source>
        <dbReference type="RefSeq" id="XP_070322075.1"/>
    </source>
</evidence>
<dbReference type="SUPFAM" id="SSF54695">
    <property type="entry name" value="POZ domain"/>
    <property type="match status" value="1"/>
</dbReference>
<dbReference type="RefSeq" id="XP_070322095.1">
    <property type="nucleotide sequence ID" value="XM_070465994.1"/>
</dbReference>
<dbReference type="SUPFAM" id="SSF81321">
    <property type="entry name" value="Family A G protein-coupled receptor-like"/>
    <property type="match status" value="1"/>
</dbReference>
<feature type="domain" description="BTB" evidence="21">
    <location>
        <begin position="104"/>
        <end position="167"/>
    </location>
</feature>
<dbReference type="RefSeq" id="XP_070322079.1">
    <property type="nucleotide sequence ID" value="XM_070465978.1"/>
</dbReference>
<evidence type="ECO:0000256" key="11">
    <source>
        <dbReference type="ARBA" id="ARBA00023180"/>
    </source>
</evidence>
<evidence type="ECO:0000313" key="31">
    <source>
        <dbReference type="RefSeq" id="XP_070322077.1"/>
    </source>
</evidence>
<evidence type="ECO:0000256" key="6">
    <source>
        <dbReference type="ARBA" id="ARBA00023040"/>
    </source>
</evidence>
<keyword evidence="10 18" id="KW-0675">Receptor</keyword>
<feature type="transmembrane region" description="Helical" evidence="20">
    <location>
        <begin position="763"/>
        <end position="783"/>
    </location>
</feature>
<evidence type="ECO:0000259" key="23">
    <source>
        <dbReference type="PROSITE" id="PS50262"/>
    </source>
</evidence>
<evidence type="ECO:0000313" key="46">
    <source>
        <dbReference type="RefSeq" id="XP_070322094.1"/>
    </source>
</evidence>
<evidence type="ECO:0000313" key="45">
    <source>
        <dbReference type="RefSeq" id="XP_070322093.1"/>
    </source>
</evidence>
<evidence type="ECO:0000313" key="37">
    <source>
        <dbReference type="RefSeq" id="XP_070322084.1"/>
    </source>
</evidence>
<dbReference type="SMART" id="SM01381">
    <property type="entry name" value="7TM_GPCR_Srsx"/>
    <property type="match status" value="1"/>
</dbReference>
<dbReference type="RefSeq" id="XP_070322087.1">
    <property type="nucleotide sequence ID" value="XM_070465986.1"/>
</dbReference>
<comment type="similarity">
    <text evidence="18">Belongs to the G-protein coupled receptor 1 family.</text>
</comment>
<dbReference type="RefSeq" id="XP_070322081.1">
    <property type="nucleotide sequence ID" value="XM_070465980.1"/>
</dbReference>
<organism evidence="24 44">
    <name type="scientific">Odocoileus virginianus</name>
    <name type="common">White-tailed deer</name>
    <dbReference type="NCBI Taxonomy" id="9874"/>
    <lineage>
        <taxon>Eukaryota</taxon>
        <taxon>Metazoa</taxon>
        <taxon>Chordata</taxon>
        <taxon>Craniata</taxon>
        <taxon>Vertebrata</taxon>
        <taxon>Euteleostomi</taxon>
        <taxon>Mammalia</taxon>
        <taxon>Eutheria</taxon>
        <taxon>Laurasiatheria</taxon>
        <taxon>Artiodactyla</taxon>
        <taxon>Ruminantia</taxon>
        <taxon>Pecora</taxon>
        <taxon>Cervidae</taxon>
        <taxon>Odocoileinae</taxon>
        <taxon>Odocoileus</taxon>
    </lineage>
</organism>
<dbReference type="PRINTS" id="PR00242">
    <property type="entry name" value="DOPAMINER"/>
</dbReference>
<comment type="subunit">
    <text evidence="16">Interacts with CLIC6. Interacts with GRK4. Interacts with PALM. Interacts with FLNA (via filamin repeat 21); increases PKA-mediated phosphorylation of FLNA.</text>
</comment>
<dbReference type="PROSITE" id="PS00237">
    <property type="entry name" value="G_PROTEIN_RECEP_F1_1"/>
    <property type="match status" value="1"/>
</dbReference>
<dbReference type="RefSeq" id="XP_070322094.1">
    <property type="nucleotide sequence ID" value="XM_070465993.1"/>
</dbReference>
<evidence type="ECO:0000256" key="4">
    <source>
        <dbReference type="ARBA" id="ARBA00022692"/>
    </source>
</evidence>
<dbReference type="InterPro" id="IPR000210">
    <property type="entry name" value="BTB/POZ_dom"/>
</dbReference>
<dbReference type="RefSeq" id="XP_070322083.1">
    <property type="nucleotide sequence ID" value="XM_070465982.1"/>
</dbReference>
<keyword evidence="4 18" id="KW-0812">Transmembrane</keyword>
<name>A0ABM4I2R0_ODOVR</name>
<dbReference type="CDD" id="cd15310">
    <property type="entry name" value="7tmA_D3_dopamine_R"/>
    <property type="match status" value="1"/>
</dbReference>
<dbReference type="InterPro" id="IPR011333">
    <property type="entry name" value="SKP1/BTB/POZ_sf"/>
</dbReference>
<evidence type="ECO:0000256" key="12">
    <source>
        <dbReference type="ARBA" id="ARBA00023224"/>
    </source>
</evidence>
<dbReference type="RefSeq" id="XP_070322077.1">
    <property type="nucleotide sequence ID" value="XM_070465976.1"/>
</dbReference>
<evidence type="ECO:0000313" key="27">
    <source>
        <dbReference type="RefSeq" id="XP_070322073.1"/>
    </source>
</evidence>
<dbReference type="InterPro" id="IPR000929">
    <property type="entry name" value="Dopamine_rcpt"/>
</dbReference>
<keyword evidence="17" id="KW-0862">Zinc</keyword>
<dbReference type="InterPro" id="IPR013087">
    <property type="entry name" value="Znf_C2H2_type"/>
</dbReference>